<feature type="transmembrane region" description="Helical" evidence="6">
    <location>
        <begin position="44"/>
        <end position="66"/>
    </location>
</feature>
<gene>
    <name evidence="7" type="ORF">COX60_02580</name>
</gene>
<feature type="transmembrane region" description="Helical" evidence="6">
    <location>
        <begin position="145"/>
        <end position="164"/>
    </location>
</feature>
<dbReference type="CDD" id="cd13128">
    <property type="entry name" value="MATE_Wzx_like"/>
    <property type="match status" value="1"/>
</dbReference>
<name>A0A2M7W3M5_9BACT</name>
<dbReference type="PANTHER" id="PTHR30250:SF11">
    <property type="entry name" value="O-ANTIGEN TRANSPORTER-RELATED"/>
    <property type="match status" value="1"/>
</dbReference>
<comment type="subcellular location">
    <subcellularLocation>
        <location evidence="1">Cell membrane</location>
        <topology evidence="1">Multi-pass membrane protein</topology>
    </subcellularLocation>
</comment>
<keyword evidence="4 6" id="KW-1133">Transmembrane helix</keyword>
<feature type="transmembrane region" description="Helical" evidence="6">
    <location>
        <begin position="114"/>
        <end position="133"/>
    </location>
</feature>
<evidence type="ECO:0000256" key="5">
    <source>
        <dbReference type="ARBA" id="ARBA00023136"/>
    </source>
</evidence>
<keyword evidence="5 6" id="KW-0472">Membrane</keyword>
<feature type="transmembrane region" description="Helical" evidence="6">
    <location>
        <begin position="12"/>
        <end position="32"/>
    </location>
</feature>
<feature type="transmembrane region" description="Helical" evidence="6">
    <location>
        <begin position="256"/>
        <end position="276"/>
    </location>
</feature>
<feature type="transmembrane region" description="Helical" evidence="6">
    <location>
        <begin position="210"/>
        <end position="228"/>
    </location>
</feature>
<dbReference type="InterPro" id="IPR050833">
    <property type="entry name" value="Poly_Biosynth_Transport"/>
</dbReference>
<dbReference type="PANTHER" id="PTHR30250">
    <property type="entry name" value="PST FAMILY PREDICTED COLANIC ACID TRANSPORTER"/>
    <property type="match status" value="1"/>
</dbReference>
<evidence type="ECO:0000256" key="1">
    <source>
        <dbReference type="ARBA" id="ARBA00004651"/>
    </source>
</evidence>
<dbReference type="GO" id="GO:0005886">
    <property type="term" value="C:plasma membrane"/>
    <property type="evidence" value="ECO:0007669"/>
    <property type="project" value="UniProtKB-SubCell"/>
</dbReference>
<evidence type="ECO:0000313" key="7">
    <source>
        <dbReference type="EMBL" id="PJA20146.1"/>
    </source>
</evidence>
<feature type="transmembrane region" description="Helical" evidence="6">
    <location>
        <begin position="369"/>
        <end position="388"/>
    </location>
</feature>
<keyword evidence="2" id="KW-1003">Cell membrane</keyword>
<dbReference type="Pfam" id="PF01943">
    <property type="entry name" value="Polysacc_synt"/>
    <property type="match status" value="1"/>
</dbReference>
<dbReference type="Proteomes" id="UP000230137">
    <property type="component" value="Unassembled WGS sequence"/>
</dbReference>
<feature type="transmembrane region" description="Helical" evidence="6">
    <location>
        <begin position="394"/>
        <end position="416"/>
    </location>
</feature>
<dbReference type="AlphaFoldDB" id="A0A2M7W3M5"/>
<feature type="transmembrane region" description="Helical" evidence="6">
    <location>
        <begin position="170"/>
        <end position="189"/>
    </location>
</feature>
<dbReference type="EMBL" id="PFQF01000037">
    <property type="protein sequence ID" value="PJA20146.1"/>
    <property type="molecule type" value="Genomic_DNA"/>
</dbReference>
<sequence>MSYTKKVAYNTFIQVIGRIIATIFSIIAVNLLTRYLGVEGYGRYTIIFAYVGFWTILTDFGILTILNRELAQNQQEKEKILDNVWTLRIILSILVILLSVVISRFLGYDIETKNGIAIMSLAFLLQTLNMTFVSVFQNSFQMYKGVITDAIGKAIILGLIILTVNLKASFYILITAYVIGNLFNIYLSYLYANALVKVHLAFDFRVWKKILSESVPIGLMGVFGYFYFKSDVLLLSFMKDSYDVGIYGPTYKIFEILITVPSFLVGAAFPVIGWLYKTDKDRCQRVIQKIFSILLSISIPLGISGIILAKPILVFLSGGGEFIAENVFYQTWAFSGITALQLLFMGLIVSYGNAIISTTVIIAGAQRRLVLPTIIYAIFNIGFNLIFIPHFSYIATSASTSLTELLIFIIVYSIFIKTTGMKISFAIVGKIILATLPLALFLFIFKDKNLLFLITTGGILYFLMAFWLKVYSRDTIKEIIPSKI</sequence>
<evidence type="ECO:0000256" key="3">
    <source>
        <dbReference type="ARBA" id="ARBA00022692"/>
    </source>
</evidence>
<proteinExistence type="predicted"/>
<feature type="transmembrane region" description="Helical" evidence="6">
    <location>
        <begin position="329"/>
        <end position="349"/>
    </location>
</feature>
<feature type="transmembrane region" description="Helical" evidence="6">
    <location>
        <begin position="423"/>
        <end position="444"/>
    </location>
</feature>
<comment type="caution">
    <text evidence="7">The sequence shown here is derived from an EMBL/GenBank/DDBJ whole genome shotgun (WGS) entry which is preliminary data.</text>
</comment>
<reference evidence="8" key="1">
    <citation type="submission" date="2017-09" db="EMBL/GenBank/DDBJ databases">
        <title>Depth-based differentiation of microbial function through sediment-hosted aquifers and enrichment of novel symbionts in the deep terrestrial subsurface.</title>
        <authorList>
            <person name="Probst A.J."/>
            <person name="Ladd B."/>
            <person name="Jarett J.K."/>
            <person name="Geller-Mcgrath D.E."/>
            <person name="Sieber C.M.K."/>
            <person name="Emerson J.B."/>
            <person name="Anantharaman K."/>
            <person name="Thomas B.C."/>
            <person name="Malmstrom R."/>
            <person name="Stieglmeier M."/>
            <person name="Klingl A."/>
            <person name="Woyke T."/>
            <person name="Ryan C.M."/>
            <person name="Banfield J.F."/>
        </authorList>
    </citation>
    <scope>NUCLEOTIDE SEQUENCE [LARGE SCALE GENOMIC DNA]</scope>
</reference>
<dbReference type="InterPro" id="IPR002797">
    <property type="entry name" value="Polysacc_synth"/>
</dbReference>
<evidence type="ECO:0000256" key="2">
    <source>
        <dbReference type="ARBA" id="ARBA00022475"/>
    </source>
</evidence>
<organism evidence="7 8">
    <name type="scientific">Candidatus Berkelbacteria bacterium CG_4_10_14_0_2_um_filter_35_9_33_12</name>
    <dbReference type="NCBI Taxonomy" id="1974499"/>
    <lineage>
        <taxon>Bacteria</taxon>
        <taxon>Candidatus Berkelbacteria</taxon>
    </lineage>
</organism>
<evidence type="ECO:0000256" key="4">
    <source>
        <dbReference type="ARBA" id="ARBA00022989"/>
    </source>
</evidence>
<keyword evidence="3 6" id="KW-0812">Transmembrane</keyword>
<feature type="transmembrane region" description="Helical" evidence="6">
    <location>
        <begin position="450"/>
        <end position="468"/>
    </location>
</feature>
<feature type="transmembrane region" description="Helical" evidence="6">
    <location>
        <begin position="87"/>
        <end position="108"/>
    </location>
</feature>
<evidence type="ECO:0000313" key="8">
    <source>
        <dbReference type="Proteomes" id="UP000230137"/>
    </source>
</evidence>
<feature type="transmembrane region" description="Helical" evidence="6">
    <location>
        <begin position="288"/>
        <end position="309"/>
    </location>
</feature>
<evidence type="ECO:0000256" key="6">
    <source>
        <dbReference type="SAM" id="Phobius"/>
    </source>
</evidence>
<protein>
    <submittedName>
        <fullName evidence="7">Uncharacterized protein</fullName>
    </submittedName>
</protein>
<accession>A0A2M7W3M5</accession>